<comment type="caution">
    <text evidence="1">The sequence shown here is derived from an EMBL/GenBank/DDBJ whole genome shotgun (WGS) entry which is preliminary data.</text>
</comment>
<dbReference type="EMBL" id="JAPDRL010000043">
    <property type="protein sequence ID" value="KAJ9663457.1"/>
    <property type="molecule type" value="Genomic_DNA"/>
</dbReference>
<sequence length="116" mass="12714">MADHSKDPPGEDGKIAALKEVVQDGLNINITPSDPIIDSADFEELVRELCHKISPDIRIESTALAALHDFSEALLDGHFEVCLRITPHEDLSFLSDAQFDFVKRIMNMLVLASAAG</sequence>
<dbReference type="Proteomes" id="UP001172684">
    <property type="component" value="Unassembled WGS sequence"/>
</dbReference>
<dbReference type="Gene3D" id="1.10.20.10">
    <property type="entry name" value="Histone, subunit A"/>
    <property type="match status" value="1"/>
</dbReference>
<reference evidence="1" key="1">
    <citation type="submission" date="2022-10" db="EMBL/GenBank/DDBJ databases">
        <title>Culturing micro-colonial fungi from biological soil crusts in the Mojave desert and describing Neophaeococcomyces mojavensis, and introducing the new genera and species Taxawa tesnikishii.</title>
        <authorList>
            <person name="Kurbessoian T."/>
            <person name="Stajich J.E."/>
        </authorList>
    </citation>
    <scope>NUCLEOTIDE SEQUENCE</scope>
    <source>
        <strain evidence="1">TK_1</strain>
    </source>
</reference>
<keyword evidence="2" id="KW-1185">Reference proteome</keyword>
<accession>A0ABQ9NSI4</accession>
<evidence type="ECO:0000313" key="2">
    <source>
        <dbReference type="Proteomes" id="UP001172684"/>
    </source>
</evidence>
<dbReference type="InterPro" id="IPR009072">
    <property type="entry name" value="Histone-fold"/>
</dbReference>
<dbReference type="SUPFAM" id="SSF47113">
    <property type="entry name" value="Histone-fold"/>
    <property type="match status" value="1"/>
</dbReference>
<organism evidence="1 2">
    <name type="scientific">Coniosporium apollinis</name>
    <dbReference type="NCBI Taxonomy" id="61459"/>
    <lineage>
        <taxon>Eukaryota</taxon>
        <taxon>Fungi</taxon>
        <taxon>Dikarya</taxon>
        <taxon>Ascomycota</taxon>
        <taxon>Pezizomycotina</taxon>
        <taxon>Dothideomycetes</taxon>
        <taxon>Dothideomycetes incertae sedis</taxon>
        <taxon>Coniosporium</taxon>
    </lineage>
</organism>
<evidence type="ECO:0000313" key="1">
    <source>
        <dbReference type="EMBL" id="KAJ9663457.1"/>
    </source>
</evidence>
<name>A0ABQ9NSI4_9PEZI</name>
<protein>
    <submittedName>
        <fullName evidence="1">Uncharacterized protein</fullName>
    </submittedName>
</protein>
<gene>
    <name evidence="1" type="ORF">H2201_005665</name>
</gene>
<proteinExistence type="predicted"/>